<sequence>MKANKQVCYSFDHTIALQQLLLLCIPHCNNQLRNEPSERLKNFNEDNFTGTATINIPICFILDMMLLHRS</sequence>
<protein>
    <submittedName>
        <fullName evidence="1">Uncharacterized protein</fullName>
    </submittedName>
</protein>
<evidence type="ECO:0000313" key="2">
    <source>
        <dbReference type="Proteomes" id="UP000887013"/>
    </source>
</evidence>
<keyword evidence="2" id="KW-1185">Reference proteome</keyword>
<organism evidence="1 2">
    <name type="scientific">Nephila pilipes</name>
    <name type="common">Giant wood spider</name>
    <name type="synonym">Nephila maculata</name>
    <dbReference type="NCBI Taxonomy" id="299642"/>
    <lineage>
        <taxon>Eukaryota</taxon>
        <taxon>Metazoa</taxon>
        <taxon>Ecdysozoa</taxon>
        <taxon>Arthropoda</taxon>
        <taxon>Chelicerata</taxon>
        <taxon>Arachnida</taxon>
        <taxon>Araneae</taxon>
        <taxon>Araneomorphae</taxon>
        <taxon>Entelegynae</taxon>
        <taxon>Araneoidea</taxon>
        <taxon>Nephilidae</taxon>
        <taxon>Nephila</taxon>
    </lineage>
</organism>
<evidence type="ECO:0000313" key="1">
    <source>
        <dbReference type="EMBL" id="GFT36118.1"/>
    </source>
</evidence>
<proteinExistence type="predicted"/>
<name>A0A8X6NX82_NEPPI</name>
<comment type="caution">
    <text evidence="1">The sequence shown here is derived from an EMBL/GenBank/DDBJ whole genome shotgun (WGS) entry which is preliminary data.</text>
</comment>
<dbReference type="AlphaFoldDB" id="A0A8X6NX82"/>
<dbReference type="Proteomes" id="UP000887013">
    <property type="component" value="Unassembled WGS sequence"/>
</dbReference>
<accession>A0A8X6NX82</accession>
<reference evidence="1" key="1">
    <citation type="submission" date="2020-08" db="EMBL/GenBank/DDBJ databases">
        <title>Multicomponent nature underlies the extraordinary mechanical properties of spider dragline silk.</title>
        <authorList>
            <person name="Kono N."/>
            <person name="Nakamura H."/>
            <person name="Mori M."/>
            <person name="Yoshida Y."/>
            <person name="Ohtoshi R."/>
            <person name="Malay A.D."/>
            <person name="Moran D.A.P."/>
            <person name="Tomita M."/>
            <person name="Numata K."/>
            <person name="Arakawa K."/>
        </authorList>
    </citation>
    <scope>NUCLEOTIDE SEQUENCE</scope>
</reference>
<gene>
    <name evidence="1" type="ORF">NPIL_359661</name>
</gene>
<dbReference type="EMBL" id="BMAW01013864">
    <property type="protein sequence ID" value="GFT36118.1"/>
    <property type="molecule type" value="Genomic_DNA"/>
</dbReference>